<dbReference type="PANTHER" id="PTHR36302:SF1">
    <property type="entry name" value="COPPER CHAPERONE PCU(A)C"/>
    <property type="match status" value="1"/>
</dbReference>
<dbReference type="SUPFAM" id="SSF110087">
    <property type="entry name" value="DR1885-like metal-binding protein"/>
    <property type="match status" value="1"/>
</dbReference>
<evidence type="ECO:0008006" key="4">
    <source>
        <dbReference type="Google" id="ProtNLM"/>
    </source>
</evidence>
<dbReference type="EMBL" id="BSQG01000012">
    <property type="protein sequence ID" value="GLU50178.1"/>
    <property type="molecule type" value="Genomic_DNA"/>
</dbReference>
<proteinExistence type="predicted"/>
<reference evidence="2" key="1">
    <citation type="submission" date="2023-02" db="EMBL/GenBank/DDBJ databases">
        <title>Nocardiopsis ansamitocini NBRC 112285.</title>
        <authorList>
            <person name="Ichikawa N."/>
            <person name="Sato H."/>
            <person name="Tonouchi N."/>
        </authorList>
    </citation>
    <scope>NUCLEOTIDE SEQUENCE</scope>
    <source>
        <strain evidence="2">NBRC 112285</strain>
    </source>
</reference>
<dbReference type="InterPro" id="IPR036182">
    <property type="entry name" value="PCuAC_sf"/>
</dbReference>
<dbReference type="InterPro" id="IPR007410">
    <property type="entry name" value="LpqE-like"/>
</dbReference>
<protein>
    <recommendedName>
        <fullName evidence="4">Copper chaperone PCu(A)C</fullName>
    </recommendedName>
</protein>
<comment type="caution">
    <text evidence="2">The sequence shown here is derived from an EMBL/GenBank/DDBJ whole genome shotgun (WGS) entry which is preliminary data.</text>
</comment>
<dbReference type="AlphaFoldDB" id="A0A9W6UL08"/>
<evidence type="ECO:0000256" key="1">
    <source>
        <dbReference type="SAM" id="SignalP"/>
    </source>
</evidence>
<gene>
    <name evidence="2" type="ORF">Nans01_45290</name>
</gene>
<sequence length="182" mass="18667">MRTTAVTPLAAGTLAALLLTGCAGQDGAQPQADADRAEQHTQADSFAIEDAWVKAVTAEDGMTGAFGLLNNPADGDLSVVAASSPVAGMVELHEVVTGDDGNAVMQEKDGGFLVPAGDTHVLEPGADHIMLMGLTEDLDPGTEVAVELEFSDGSTLEFSAPVKDYEGANENYDDGAGHGEEH</sequence>
<feature type="chain" id="PRO_5040923658" description="Copper chaperone PCu(A)C" evidence="1">
    <location>
        <begin position="29"/>
        <end position="182"/>
    </location>
</feature>
<dbReference type="Gene3D" id="2.60.40.1890">
    <property type="entry name" value="PCu(A)C copper chaperone"/>
    <property type="match status" value="1"/>
</dbReference>
<dbReference type="Pfam" id="PF04314">
    <property type="entry name" value="PCuAC"/>
    <property type="match status" value="1"/>
</dbReference>
<organism evidence="2 3">
    <name type="scientific">Nocardiopsis ansamitocini</name>
    <dbReference type="NCBI Taxonomy" id="1670832"/>
    <lineage>
        <taxon>Bacteria</taxon>
        <taxon>Bacillati</taxon>
        <taxon>Actinomycetota</taxon>
        <taxon>Actinomycetes</taxon>
        <taxon>Streptosporangiales</taxon>
        <taxon>Nocardiopsidaceae</taxon>
        <taxon>Nocardiopsis</taxon>
    </lineage>
</organism>
<keyword evidence="1" id="KW-0732">Signal</keyword>
<accession>A0A9W6UL08</accession>
<dbReference type="Proteomes" id="UP001165092">
    <property type="component" value="Unassembled WGS sequence"/>
</dbReference>
<dbReference type="PROSITE" id="PS51257">
    <property type="entry name" value="PROKAR_LIPOPROTEIN"/>
    <property type="match status" value="1"/>
</dbReference>
<evidence type="ECO:0000313" key="3">
    <source>
        <dbReference type="Proteomes" id="UP001165092"/>
    </source>
</evidence>
<dbReference type="InterPro" id="IPR058248">
    <property type="entry name" value="Lxx211020-like"/>
</dbReference>
<feature type="signal peptide" evidence="1">
    <location>
        <begin position="1"/>
        <end position="28"/>
    </location>
</feature>
<dbReference type="PANTHER" id="PTHR36302">
    <property type="entry name" value="BLR7088 PROTEIN"/>
    <property type="match status" value="1"/>
</dbReference>
<dbReference type="RefSeq" id="WP_285761718.1">
    <property type="nucleotide sequence ID" value="NZ_BSQG01000012.1"/>
</dbReference>
<name>A0A9W6UL08_9ACTN</name>
<keyword evidence="3" id="KW-1185">Reference proteome</keyword>
<evidence type="ECO:0000313" key="2">
    <source>
        <dbReference type="EMBL" id="GLU50178.1"/>
    </source>
</evidence>